<keyword evidence="3" id="KW-0472">Membrane</keyword>
<comment type="caution">
    <text evidence="5">The sequence shown here is derived from an EMBL/GenBank/DDBJ whole genome shotgun (WGS) entry which is preliminary data.</text>
</comment>
<dbReference type="RefSeq" id="WP_138252340.1">
    <property type="nucleotide sequence ID" value="NZ_VAVZ01000008.1"/>
</dbReference>
<evidence type="ECO:0000313" key="6">
    <source>
        <dbReference type="Proteomes" id="UP000310458"/>
    </source>
</evidence>
<evidence type="ECO:0000256" key="1">
    <source>
        <dbReference type="SAM" id="Coils"/>
    </source>
</evidence>
<dbReference type="PANTHER" id="PTHR37461">
    <property type="entry name" value="ANTI-SIGMA-K FACTOR RSKA"/>
    <property type="match status" value="1"/>
</dbReference>
<reference evidence="5 6" key="1">
    <citation type="submission" date="2019-05" db="EMBL/GenBank/DDBJ databases">
        <title>Nesterenkonia sp. GY074 isolated from the Southern Atlantic Ocean.</title>
        <authorList>
            <person name="Zhang G."/>
        </authorList>
    </citation>
    <scope>NUCLEOTIDE SEQUENCE [LARGE SCALE GENOMIC DNA]</scope>
    <source>
        <strain evidence="5 6">GY074</strain>
    </source>
</reference>
<organism evidence="5 6">
    <name type="scientific">Nesterenkonia salmonea</name>
    <dbReference type="NCBI Taxonomy" id="1804987"/>
    <lineage>
        <taxon>Bacteria</taxon>
        <taxon>Bacillati</taxon>
        <taxon>Actinomycetota</taxon>
        <taxon>Actinomycetes</taxon>
        <taxon>Micrococcales</taxon>
        <taxon>Micrococcaceae</taxon>
        <taxon>Nesterenkonia</taxon>
    </lineage>
</organism>
<dbReference type="InterPro" id="IPR018764">
    <property type="entry name" value="RskA_C"/>
</dbReference>
<keyword evidence="6" id="KW-1185">Reference proteome</keyword>
<dbReference type="EMBL" id="VAVZ01000008">
    <property type="protein sequence ID" value="TLP98652.1"/>
    <property type="molecule type" value="Genomic_DNA"/>
</dbReference>
<feature type="domain" description="Anti-sigma K factor RskA C-terminal" evidence="4">
    <location>
        <begin position="111"/>
        <end position="251"/>
    </location>
</feature>
<sequence length="257" mass="27127">MMHADHEYLAAGYVLGGLAPEELELAHSLNESDPEFRKEVAAFSDTIALISESDEPIEPSPDVEAAILNIPSKAANPEGEPDPPEAEPSPSTPDAAPSRRARMTQAVFALAASTLVIVAAVLGTMLFNQMQQAQEVEQSLTAAEQEREKMELLLGAPDLSAAHVESAAGGSVTVTYSMDARMIHIVPHDVPSPSADESMQMWLIDEEGPQSLGLMSGESSEMLDSVDLVEGVAFGVTIEPSGGSPQPTDDPIIVAEL</sequence>
<keyword evidence="3" id="KW-0812">Transmembrane</keyword>
<dbReference type="AlphaFoldDB" id="A0A5R9BEV6"/>
<evidence type="ECO:0000256" key="3">
    <source>
        <dbReference type="SAM" id="Phobius"/>
    </source>
</evidence>
<dbReference type="GO" id="GO:0016989">
    <property type="term" value="F:sigma factor antagonist activity"/>
    <property type="evidence" value="ECO:0007669"/>
    <property type="project" value="TreeGrafter"/>
</dbReference>
<dbReference type="OrthoDB" id="153510at2"/>
<dbReference type="GO" id="GO:0006417">
    <property type="term" value="P:regulation of translation"/>
    <property type="evidence" value="ECO:0007669"/>
    <property type="project" value="TreeGrafter"/>
</dbReference>
<protein>
    <submittedName>
        <fullName evidence="5">Anti-sigma factor</fullName>
    </submittedName>
</protein>
<dbReference type="GO" id="GO:0005886">
    <property type="term" value="C:plasma membrane"/>
    <property type="evidence" value="ECO:0007669"/>
    <property type="project" value="InterPro"/>
</dbReference>
<proteinExistence type="predicted"/>
<feature type="region of interest" description="Disordered" evidence="2">
    <location>
        <begin position="73"/>
        <end position="100"/>
    </location>
</feature>
<dbReference type="InterPro" id="IPR051474">
    <property type="entry name" value="Anti-sigma-K/W_factor"/>
</dbReference>
<accession>A0A5R9BEV6</accession>
<feature type="transmembrane region" description="Helical" evidence="3">
    <location>
        <begin position="106"/>
        <end position="127"/>
    </location>
</feature>
<dbReference type="PANTHER" id="PTHR37461:SF1">
    <property type="entry name" value="ANTI-SIGMA-K FACTOR RSKA"/>
    <property type="match status" value="1"/>
</dbReference>
<dbReference type="Pfam" id="PF10099">
    <property type="entry name" value="RskA_C"/>
    <property type="match status" value="1"/>
</dbReference>
<evidence type="ECO:0000259" key="4">
    <source>
        <dbReference type="Pfam" id="PF10099"/>
    </source>
</evidence>
<name>A0A5R9BEV6_9MICC</name>
<gene>
    <name evidence="5" type="ORF">FEF26_04475</name>
</gene>
<evidence type="ECO:0000256" key="2">
    <source>
        <dbReference type="SAM" id="MobiDB-lite"/>
    </source>
</evidence>
<keyword evidence="1" id="KW-0175">Coiled coil</keyword>
<dbReference type="Proteomes" id="UP000310458">
    <property type="component" value="Unassembled WGS sequence"/>
</dbReference>
<evidence type="ECO:0000313" key="5">
    <source>
        <dbReference type="EMBL" id="TLP98652.1"/>
    </source>
</evidence>
<keyword evidence="3" id="KW-1133">Transmembrane helix</keyword>
<feature type="coiled-coil region" evidence="1">
    <location>
        <begin position="126"/>
        <end position="153"/>
    </location>
</feature>